<dbReference type="Proteomes" id="UP000184105">
    <property type="component" value="Unassembled WGS sequence"/>
</dbReference>
<dbReference type="EMBL" id="FQWA01000021">
    <property type="protein sequence ID" value="SHF96138.1"/>
    <property type="molecule type" value="Genomic_DNA"/>
</dbReference>
<keyword evidence="3" id="KW-1185">Reference proteome</keyword>
<dbReference type="AlphaFoldDB" id="A0AAX2F559"/>
<sequence>MRTNKRDDYLAPVCQIAQMSEATYLMDTSFPSQHRPGHYGGAIMDTSFPSQHRSANHGGAISSAKASMSWEEDEDEESPSWEE</sequence>
<evidence type="ECO:0000313" key="2">
    <source>
        <dbReference type="EMBL" id="SHF96138.1"/>
    </source>
</evidence>
<feature type="region of interest" description="Disordered" evidence="1">
    <location>
        <begin position="35"/>
        <end position="83"/>
    </location>
</feature>
<comment type="caution">
    <text evidence="2">The sequence shown here is derived from an EMBL/GenBank/DDBJ whole genome shotgun (WGS) entry which is preliminary data.</text>
</comment>
<protein>
    <submittedName>
        <fullName evidence="2">Uncharacterized protein</fullName>
    </submittedName>
</protein>
<name>A0AAX2F559_9BACT</name>
<gene>
    <name evidence="2" type="ORF">SAMN05444364_12139</name>
</gene>
<accession>A0AAX2F559</accession>
<evidence type="ECO:0000313" key="3">
    <source>
        <dbReference type="Proteomes" id="UP000184105"/>
    </source>
</evidence>
<reference evidence="2 3" key="1">
    <citation type="submission" date="2016-11" db="EMBL/GenBank/DDBJ databases">
        <authorList>
            <person name="Varghese N."/>
            <person name="Submissions S."/>
        </authorList>
    </citation>
    <scope>NUCLEOTIDE SEQUENCE [LARGE SCALE GENOMIC DNA]</scope>
    <source>
        <strain evidence="2 3">DSM 22613</strain>
    </source>
</reference>
<feature type="compositionally biased region" description="Acidic residues" evidence="1">
    <location>
        <begin position="70"/>
        <end position="83"/>
    </location>
</feature>
<dbReference type="RefSeq" id="WP_025839928.1">
    <property type="nucleotide sequence ID" value="NZ_BAKP01000074.1"/>
</dbReference>
<organism evidence="2 3">
    <name type="scientific">Prevotella scopos JCM 17725</name>
    <dbReference type="NCBI Taxonomy" id="1236518"/>
    <lineage>
        <taxon>Bacteria</taxon>
        <taxon>Pseudomonadati</taxon>
        <taxon>Bacteroidota</taxon>
        <taxon>Bacteroidia</taxon>
        <taxon>Bacteroidales</taxon>
        <taxon>Prevotellaceae</taxon>
        <taxon>Prevotella</taxon>
    </lineage>
</organism>
<proteinExistence type="predicted"/>
<evidence type="ECO:0000256" key="1">
    <source>
        <dbReference type="SAM" id="MobiDB-lite"/>
    </source>
</evidence>